<sequence>MLTAVCMAILNKRPHWVKQAIWTTLAGLLGAMATAPVVDAAPEASKPAAVKGSAAASAYKTVDVMPDFWRFWEQAPSKPLPERVALFRQMVIQPHQALYDATVGTVDDQRLSEYLGSIDKYVPVMRRLSGQLVREVSTNYAGFKKIFPDMAWNGTVYLMPSLYTFDGQTDQVEGRQALLFGPDAMARYKYARLGVLIQHELFHLYHEQVNPKEFKEANGSPDQAPVYLQLWTEGLATYASAKLNPGASTGEVLLSAPLAQKGPALLPRIAEQLLLKLDSTAKADASRFFDGGAKSKDLPARSGYYAGMRVAEELSKTFTLAEMARLGGPLLRREIENVLTTFKDGPKTPPSTPPG</sequence>
<dbReference type="AlphaFoldDB" id="Q7NK07"/>
<feature type="signal peptide" evidence="1">
    <location>
        <begin position="1"/>
        <end position="40"/>
    </location>
</feature>
<dbReference type="EnsemblBacteria" id="BAC89615">
    <property type="protein sequence ID" value="BAC89615"/>
    <property type="gene ID" value="BAC89615"/>
</dbReference>
<dbReference type="EMBL" id="BA000045">
    <property type="protein sequence ID" value="BAC89615.1"/>
    <property type="molecule type" value="Genomic_DNA"/>
</dbReference>
<dbReference type="eggNOG" id="ENOG5032XU3">
    <property type="taxonomic scope" value="Bacteria"/>
</dbReference>
<proteinExistence type="predicted"/>
<evidence type="ECO:0000313" key="2">
    <source>
        <dbReference type="EMBL" id="BAC89615.1"/>
    </source>
</evidence>
<reference evidence="2 3" key="1">
    <citation type="journal article" date="2003" name="DNA Res.">
        <title>Complete genome structure of Gloeobacter violaceus PCC 7421, a cyanobacterium that lacks thylakoids.</title>
        <authorList>
            <person name="Nakamura Y."/>
            <person name="Kaneko T."/>
            <person name="Sato S."/>
            <person name="Mimuro M."/>
            <person name="Miyashita H."/>
            <person name="Tsuchiya T."/>
            <person name="Sasamoto S."/>
            <person name="Watanabe A."/>
            <person name="Kawashima K."/>
            <person name="Kishida Y."/>
            <person name="Kiyokawa C."/>
            <person name="Kohara M."/>
            <person name="Matsumoto M."/>
            <person name="Matsuno A."/>
            <person name="Nakazaki N."/>
            <person name="Shimpo S."/>
            <person name="Takeuchi C."/>
            <person name="Yamada M."/>
            <person name="Tabata S."/>
        </authorList>
    </citation>
    <scope>NUCLEOTIDE SEQUENCE [LARGE SCALE GENOMIC DNA]</scope>
    <source>
        <strain evidence="3">ATCC 29082 / PCC 7421</strain>
    </source>
</reference>
<dbReference type="KEGG" id="gvi:gll1674"/>
<accession>Q7NK07</accession>
<dbReference type="OrthoDB" id="8746466at2"/>
<organism evidence="2 3">
    <name type="scientific">Gloeobacter violaceus (strain ATCC 29082 / PCC 7421)</name>
    <dbReference type="NCBI Taxonomy" id="251221"/>
    <lineage>
        <taxon>Bacteria</taxon>
        <taxon>Bacillati</taxon>
        <taxon>Cyanobacteriota</taxon>
        <taxon>Cyanophyceae</taxon>
        <taxon>Gloeobacterales</taxon>
        <taxon>Gloeobacteraceae</taxon>
        <taxon>Gloeobacter</taxon>
    </lineage>
</organism>
<dbReference type="InParanoid" id="Q7NK07"/>
<evidence type="ECO:0000313" key="3">
    <source>
        <dbReference type="Proteomes" id="UP000000557"/>
    </source>
</evidence>
<keyword evidence="3" id="KW-1185">Reference proteome</keyword>
<name>Q7NK07_GLOVI</name>
<keyword evidence="1" id="KW-0732">Signal</keyword>
<feature type="chain" id="PRO_5004290514" evidence="1">
    <location>
        <begin position="41"/>
        <end position="355"/>
    </location>
</feature>
<dbReference type="InterPro" id="IPR043754">
    <property type="entry name" value="DUF5700"/>
</dbReference>
<protein>
    <submittedName>
        <fullName evidence="2">Gll1674 protein</fullName>
    </submittedName>
</protein>
<evidence type="ECO:0000256" key="1">
    <source>
        <dbReference type="SAM" id="SignalP"/>
    </source>
</evidence>
<dbReference type="Proteomes" id="UP000000557">
    <property type="component" value="Chromosome"/>
</dbReference>
<gene>
    <name evidence="2" type="ordered locus">gll1674</name>
</gene>
<dbReference type="Pfam" id="PF18958">
    <property type="entry name" value="DUF5700"/>
    <property type="match status" value="1"/>
</dbReference>
<dbReference type="HOGENOM" id="CLU_780237_0_0_3"/>
<reference evidence="2 3" key="2">
    <citation type="journal article" date="2003" name="DNA Res.">
        <title>Complete genome structure of Gloeobacter violaceus PCC 7421, a cyanobacterium that lacks thylakoids (supplement).</title>
        <authorList>
            <person name="Nakamura Y."/>
            <person name="Kaneko T."/>
            <person name="Sato S."/>
            <person name="Mimuro M."/>
            <person name="Miyashita H."/>
            <person name="Tsuchiya T."/>
            <person name="Sasamoto S."/>
            <person name="Watanabe A."/>
            <person name="Kawashima K."/>
            <person name="Kishida Y."/>
            <person name="Kiyokawa C."/>
            <person name="Kohara M."/>
            <person name="Matsumoto M."/>
            <person name="Matsuno A."/>
            <person name="Nakazaki N."/>
            <person name="Shimpo S."/>
            <person name="Takeuchi C."/>
            <person name="Yamada M."/>
            <person name="Tabata S."/>
        </authorList>
    </citation>
    <scope>NUCLEOTIDE SEQUENCE [LARGE SCALE GENOMIC DNA]</scope>
    <source>
        <strain evidence="3">ATCC 29082 / PCC 7421</strain>
    </source>
</reference>